<dbReference type="Gene3D" id="3.90.550.10">
    <property type="entry name" value="Spore Coat Polysaccharide Biosynthesis Protein SpsA, Chain A"/>
    <property type="match status" value="1"/>
</dbReference>
<gene>
    <name evidence="1" type="ORF">AD951_05275</name>
</gene>
<dbReference type="SUPFAM" id="SSF56112">
    <property type="entry name" value="Protein kinase-like (PK-like)"/>
    <property type="match status" value="1"/>
</dbReference>
<evidence type="ECO:0000313" key="2">
    <source>
        <dbReference type="Proteomes" id="UP000075377"/>
    </source>
</evidence>
<dbReference type="EMBL" id="LHZX01000268">
    <property type="protein sequence ID" value="KXV69727.1"/>
    <property type="molecule type" value="Genomic_DNA"/>
</dbReference>
<sequence length="527" mass="60207">MSSFSLILSGAYVEQELAIEFGRIPPSFLPIGVSRLYESQIKTLSDLGPVYLTLPEDFNVPHYDMQRLDELGAIIVRVPPNLSLGNSIIYALNYIENSADILYLLHGDTLIDGLNFEQVDTLAVQEESDDYAWASVNIQKSDDIVLGLQSIQSENNEPQPQHVICGYFCFSKSRHLVRALTRNGGSFIQGVASYASEHVVKAIYPQKWYDFGHLQTYFRSRRAVTTQRAFNSLYIDDKIVRKSSDDYEKMRDEAAWFEDVPEYIKPFTARILGKEKNSYTIEYEYAPTLSELFVFSSIGQATWRNILESCFDFLSSCQKYSAHNLSGNEILERLAINKTYERIAQYSTITNFDIEYPLTLNGKKTPSLKQMADEMIANIDLSSKKMASVMHGDFCLSNILYNSRARRIRVIDPRGYIPGEGTSIFGDIRYDLAKLWHSFGGLYDLIIAGHYQFDAKSPYEFTLSFPSGLHHDWVQTDFLRRLPPYVSKTEIQSLTVLLFISMLPLHADRPDRQKAFIANAARLYHLI</sequence>
<dbReference type="Gene3D" id="3.90.1200.10">
    <property type="match status" value="1"/>
</dbReference>
<organism evidence="1 2">
    <name type="scientific">Acetobacter malorum</name>
    <dbReference type="NCBI Taxonomy" id="178901"/>
    <lineage>
        <taxon>Bacteria</taxon>
        <taxon>Pseudomonadati</taxon>
        <taxon>Pseudomonadota</taxon>
        <taxon>Alphaproteobacteria</taxon>
        <taxon>Acetobacterales</taxon>
        <taxon>Acetobacteraceae</taxon>
        <taxon>Acetobacter</taxon>
    </lineage>
</organism>
<dbReference type="InterPro" id="IPR029044">
    <property type="entry name" value="Nucleotide-diphossugar_trans"/>
</dbReference>
<comment type="caution">
    <text evidence="1">The sequence shown here is derived from an EMBL/GenBank/DDBJ whole genome shotgun (WGS) entry which is preliminary data.</text>
</comment>
<dbReference type="RefSeq" id="WP_061500042.1">
    <property type="nucleotide sequence ID" value="NZ_LHZX01000268.1"/>
</dbReference>
<name>A0A149UP58_9PROT</name>
<accession>A0A149UP58</accession>
<dbReference type="Proteomes" id="UP000075377">
    <property type="component" value="Unassembled WGS sequence"/>
</dbReference>
<protein>
    <submittedName>
        <fullName evidence="1">Capsular biosynthesis protein</fullName>
    </submittedName>
</protein>
<evidence type="ECO:0000313" key="1">
    <source>
        <dbReference type="EMBL" id="KXV69727.1"/>
    </source>
</evidence>
<dbReference type="AlphaFoldDB" id="A0A149UP58"/>
<dbReference type="OrthoDB" id="9814110at2"/>
<dbReference type="SUPFAM" id="SSF53448">
    <property type="entry name" value="Nucleotide-diphospho-sugar transferases"/>
    <property type="match status" value="1"/>
</dbReference>
<reference evidence="1 2" key="1">
    <citation type="submission" date="2015-06" db="EMBL/GenBank/DDBJ databases">
        <title>Improved classification and identification of acetic acid bacteria using matrix-assisted laser desorption/ionization time-of-flight mass spectrometry; Gluconobacter nephelii and Gluconobacter uchimurae are later heterotypic synonyms of Gluconobacter japonicus and Gluconobacter oxydans, respectively.</title>
        <authorList>
            <person name="Li L."/>
            <person name="Cleenwerck I."/>
            <person name="De Vuyst L."/>
            <person name="Vandamme P."/>
        </authorList>
    </citation>
    <scope>NUCLEOTIDE SEQUENCE [LARGE SCALE GENOMIC DNA]</scope>
    <source>
        <strain evidence="1 2">LMG 1699</strain>
    </source>
</reference>
<proteinExistence type="predicted"/>
<dbReference type="InterPro" id="IPR011009">
    <property type="entry name" value="Kinase-like_dom_sf"/>
</dbReference>
<dbReference type="PATRIC" id="fig|178901.14.peg.3138"/>